<keyword evidence="2 4" id="KW-0853">WD repeat</keyword>
<dbReference type="Pfam" id="PF23609">
    <property type="entry name" value="Beta-prop_EIPR1"/>
    <property type="match status" value="1"/>
</dbReference>
<name>A0A7S2YML3_9STRA</name>
<evidence type="ECO:0000256" key="1">
    <source>
        <dbReference type="ARBA" id="ARBA00005672"/>
    </source>
</evidence>
<dbReference type="PANTHER" id="PTHR14205">
    <property type="entry name" value="WD-REPEAT PROTEIN"/>
    <property type="match status" value="1"/>
</dbReference>
<dbReference type="SUPFAM" id="SSF50978">
    <property type="entry name" value="WD40 repeat-like"/>
    <property type="match status" value="1"/>
</dbReference>
<dbReference type="Gene3D" id="2.130.10.10">
    <property type="entry name" value="YVTN repeat-like/Quinoprotein amine dehydrogenase"/>
    <property type="match status" value="1"/>
</dbReference>
<dbReference type="InterPro" id="IPR040323">
    <property type="entry name" value="EIPR1"/>
</dbReference>
<evidence type="ECO:0000256" key="3">
    <source>
        <dbReference type="ARBA" id="ARBA00022737"/>
    </source>
</evidence>
<protein>
    <recommendedName>
        <fullName evidence="5">EIPR1-like beta-propeller domain-containing protein</fullName>
    </recommendedName>
</protein>
<keyword evidence="3" id="KW-0677">Repeat</keyword>
<sequence>MATSGTDGLIKFWDLRSAKQPTLVCRGGHSHWASNVQYNPFHDQLVLSTGTDTLANLWRISSISSAPLLDSDPTANADKRVKTFEHSDACYTSAWGAADAWIYLTVGYEGKVVLHHVPSKEKYKILL</sequence>
<dbReference type="InterPro" id="IPR001680">
    <property type="entry name" value="WD40_rpt"/>
</dbReference>
<dbReference type="EMBL" id="HBHT01031996">
    <property type="protein sequence ID" value="CAD9984156.1"/>
    <property type="molecule type" value="Transcribed_RNA"/>
</dbReference>
<dbReference type="GO" id="GO:0016567">
    <property type="term" value="P:protein ubiquitination"/>
    <property type="evidence" value="ECO:0007669"/>
    <property type="project" value="TreeGrafter"/>
</dbReference>
<proteinExistence type="inferred from homology"/>
<dbReference type="InterPro" id="IPR015943">
    <property type="entry name" value="WD40/YVTN_repeat-like_dom_sf"/>
</dbReference>
<feature type="domain" description="EIPR1-like beta-propeller" evidence="5">
    <location>
        <begin position="2"/>
        <end position="58"/>
    </location>
</feature>
<evidence type="ECO:0000256" key="4">
    <source>
        <dbReference type="PROSITE-ProRule" id="PRU00221"/>
    </source>
</evidence>
<evidence type="ECO:0000256" key="2">
    <source>
        <dbReference type="ARBA" id="ARBA00022574"/>
    </source>
</evidence>
<dbReference type="PROSITE" id="PS50082">
    <property type="entry name" value="WD_REPEATS_2"/>
    <property type="match status" value="1"/>
</dbReference>
<dbReference type="InterPro" id="IPR019775">
    <property type="entry name" value="WD40_repeat_CS"/>
</dbReference>
<evidence type="ECO:0000313" key="6">
    <source>
        <dbReference type="EMBL" id="CAD9984156.1"/>
    </source>
</evidence>
<dbReference type="PANTHER" id="PTHR14205:SF15">
    <property type="entry name" value="EARP AND GARP COMPLEX-INTERACTING PROTEIN 1"/>
    <property type="match status" value="1"/>
</dbReference>
<organism evidence="6">
    <name type="scientific">Entomoneis paludosa</name>
    <dbReference type="NCBI Taxonomy" id="265537"/>
    <lineage>
        <taxon>Eukaryota</taxon>
        <taxon>Sar</taxon>
        <taxon>Stramenopiles</taxon>
        <taxon>Ochrophyta</taxon>
        <taxon>Bacillariophyta</taxon>
        <taxon>Bacillariophyceae</taxon>
        <taxon>Bacillariophycidae</taxon>
        <taxon>Entomoneidaceae</taxon>
        <taxon>Entomoneis</taxon>
    </lineage>
</organism>
<reference evidence="6" key="1">
    <citation type="submission" date="2021-01" db="EMBL/GenBank/DDBJ databases">
        <authorList>
            <person name="Corre E."/>
            <person name="Pelletier E."/>
            <person name="Niang G."/>
            <person name="Scheremetjew M."/>
            <person name="Finn R."/>
            <person name="Kale V."/>
            <person name="Holt S."/>
            <person name="Cochrane G."/>
            <person name="Meng A."/>
            <person name="Brown T."/>
            <person name="Cohen L."/>
        </authorList>
    </citation>
    <scope>NUCLEOTIDE SEQUENCE</scope>
    <source>
        <strain evidence="6">CCMP125</strain>
    </source>
</reference>
<comment type="similarity">
    <text evidence="1">Belongs to the WD repeat EIPR1 family.</text>
</comment>
<dbReference type="InterPro" id="IPR059104">
    <property type="entry name" value="Beta-prop_EIPR1-like"/>
</dbReference>
<feature type="repeat" description="WD" evidence="4">
    <location>
        <begin position="1"/>
        <end position="23"/>
    </location>
</feature>
<gene>
    <name evidence="6" type="ORF">APAL1065_LOCUS21500</name>
</gene>
<dbReference type="AlphaFoldDB" id="A0A7S2YML3"/>
<accession>A0A7S2YML3</accession>
<dbReference type="InterPro" id="IPR036322">
    <property type="entry name" value="WD40_repeat_dom_sf"/>
</dbReference>
<dbReference type="PROSITE" id="PS00678">
    <property type="entry name" value="WD_REPEATS_1"/>
    <property type="match status" value="1"/>
</dbReference>
<evidence type="ECO:0000259" key="5">
    <source>
        <dbReference type="Pfam" id="PF23609"/>
    </source>
</evidence>